<dbReference type="Pfam" id="PF15288">
    <property type="entry name" value="zf-CCHC_6"/>
    <property type="match status" value="1"/>
</dbReference>
<feature type="coiled-coil region" evidence="1">
    <location>
        <begin position="15"/>
        <end position="42"/>
    </location>
</feature>
<evidence type="ECO:0000313" key="4">
    <source>
        <dbReference type="EMBL" id="KAK7679703.1"/>
    </source>
</evidence>
<dbReference type="PANTHER" id="PTHR13900:SF0">
    <property type="entry name" value="TRANSCRIPTION INITIATION FACTOR TFIID SUBUNIT 1"/>
    <property type="match status" value="1"/>
</dbReference>
<dbReference type="GO" id="GO:0051123">
    <property type="term" value="P:RNA polymerase II preinitiation complex assembly"/>
    <property type="evidence" value="ECO:0007669"/>
    <property type="project" value="TreeGrafter"/>
</dbReference>
<dbReference type="GO" id="GO:0017025">
    <property type="term" value="F:TBP-class protein binding"/>
    <property type="evidence" value="ECO:0007669"/>
    <property type="project" value="InterPro"/>
</dbReference>
<protein>
    <recommendedName>
        <fullName evidence="3">Zinc knuckle domain-containing protein</fullName>
    </recommendedName>
</protein>
<feature type="region of interest" description="Disordered" evidence="2">
    <location>
        <begin position="128"/>
        <end position="167"/>
    </location>
</feature>
<organism evidence="4 5">
    <name type="scientific">Cerrena zonata</name>
    <dbReference type="NCBI Taxonomy" id="2478898"/>
    <lineage>
        <taxon>Eukaryota</taxon>
        <taxon>Fungi</taxon>
        <taxon>Dikarya</taxon>
        <taxon>Basidiomycota</taxon>
        <taxon>Agaricomycotina</taxon>
        <taxon>Agaricomycetes</taxon>
        <taxon>Polyporales</taxon>
        <taxon>Cerrenaceae</taxon>
        <taxon>Cerrena</taxon>
    </lineage>
</organism>
<keyword evidence="1" id="KW-0175">Coiled coil</keyword>
<dbReference type="Proteomes" id="UP001385951">
    <property type="component" value="Unassembled WGS sequence"/>
</dbReference>
<dbReference type="InterPro" id="IPR041670">
    <property type="entry name" value="Znf-CCHC_6"/>
</dbReference>
<comment type="caution">
    <text evidence="4">The sequence shown here is derived from an EMBL/GenBank/DDBJ whole genome shotgun (WGS) entry which is preliminary data.</text>
</comment>
<keyword evidence="5" id="KW-1185">Reference proteome</keyword>
<dbReference type="GO" id="GO:0016251">
    <property type="term" value="F:RNA polymerase II general transcription initiation factor activity"/>
    <property type="evidence" value="ECO:0007669"/>
    <property type="project" value="InterPro"/>
</dbReference>
<dbReference type="InterPro" id="IPR040240">
    <property type="entry name" value="TAF1"/>
</dbReference>
<evidence type="ECO:0000256" key="2">
    <source>
        <dbReference type="SAM" id="MobiDB-lite"/>
    </source>
</evidence>
<dbReference type="AlphaFoldDB" id="A0AAW0FDM1"/>
<feature type="domain" description="Zinc knuckle" evidence="3">
    <location>
        <begin position="88"/>
        <end position="118"/>
    </location>
</feature>
<proteinExistence type="predicted"/>
<evidence type="ECO:0000259" key="3">
    <source>
        <dbReference type="Pfam" id="PF15288"/>
    </source>
</evidence>
<name>A0AAW0FDM1_9APHY</name>
<dbReference type="PANTHER" id="PTHR13900">
    <property type="entry name" value="TRANSCRIPTION INITIATION FACTOR TFIID"/>
    <property type="match status" value="1"/>
</dbReference>
<reference evidence="4 5" key="1">
    <citation type="submission" date="2022-09" db="EMBL/GenBank/DDBJ databases">
        <authorList>
            <person name="Palmer J.M."/>
        </authorList>
    </citation>
    <scope>NUCLEOTIDE SEQUENCE [LARGE SCALE GENOMIC DNA]</scope>
    <source>
        <strain evidence="4 5">DSM 7382</strain>
    </source>
</reference>
<evidence type="ECO:0000313" key="5">
    <source>
        <dbReference type="Proteomes" id="UP001385951"/>
    </source>
</evidence>
<evidence type="ECO:0000256" key="1">
    <source>
        <dbReference type="SAM" id="Coils"/>
    </source>
</evidence>
<gene>
    <name evidence="4" type="ORF">QCA50_017201</name>
</gene>
<feature type="non-terminal residue" evidence="4">
    <location>
        <position position="167"/>
    </location>
</feature>
<dbReference type="GO" id="GO:0005669">
    <property type="term" value="C:transcription factor TFIID complex"/>
    <property type="evidence" value="ECO:0007669"/>
    <property type="project" value="InterPro"/>
</dbReference>
<accession>A0AAW0FDM1</accession>
<dbReference type="EMBL" id="JASBNA010000056">
    <property type="protein sequence ID" value="KAK7679703.1"/>
    <property type="molecule type" value="Genomic_DNA"/>
</dbReference>
<dbReference type="GO" id="GO:0004402">
    <property type="term" value="F:histone acetyltransferase activity"/>
    <property type="evidence" value="ECO:0007669"/>
    <property type="project" value="InterPro"/>
</dbReference>
<sequence length="167" mass="17174">MSQADVNDIIPTNDIEMNKIRKKALQDKIASLQKRAKLSKGRKGTSKDPLHAAAANGGTIIDANTVMLPDGSYAIGGKGIGKGKSQNRRCKSCGAFGHIRTNKSCPLYYQTQGGTVPISKELKEMILANANSNPGQSAPSSGPSSAVPTSAAPAESAAPASNPPSSA</sequence>